<evidence type="ECO:0000313" key="3">
    <source>
        <dbReference type="Proteomes" id="UP000007812"/>
    </source>
</evidence>
<dbReference type="HOGENOM" id="CLU_504016_0_0_2"/>
<evidence type="ECO:0000259" key="1">
    <source>
        <dbReference type="Pfam" id="PF01935"/>
    </source>
</evidence>
<feature type="domain" description="Helicase HerA central" evidence="1">
    <location>
        <begin position="126"/>
        <end position="324"/>
    </location>
</feature>
<dbReference type="KEGG" id="mcn:Mcup_2010"/>
<dbReference type="Proteomes" id="UP000007812">
    <property type="component" value="Chromosome"/>
</dbReference>
<dbReference type="PANTHER" id="PTHR30121">
    <property type="entry name" value="UNCHARACTERIZED PROTEIN YJGR-RELATED"/>
    <property type="match status" value="1"/>
</dbReference>
<dbReference type="AlphaFoldDB" id="F4G235"/>
<dbReference type="STRING" id="1006006.Mcup_2010"/>
<dbReference type="eggNOG" id="arCOG00286">
    <property type="taxonomic scope" value="Archaea"/>
</dbReference>
<dbReference type="SUPFAM" id="SSF52540">
    <property type="entry name" value="P-loop containing nucleoside triphosphate hydrolases"/>
    <property type="match status" value="1"/>
</dbReference>
<dbReference type="Gene3D" id="3.40.50.300">
    <property type="entry name" value="P-loop containing nucleotide triphosphate hydrolases"/>
    <property type="match status" value="2"/>
</dbReference>
<keyword evidence="3" id="KW-1185">Reference proteome</keyword>
<evidence type="ECO:0000313" key="2">
    <source>
        <dbReference type="EMBL" id="AEB96112.1"/>
    </source>
</evidence>
<organism evidence="2 3">
    <name type="scientific">Metallosphaera cuprina (strain Ar-4)</name>
    <dbReference type="NCBI Taxonomy" id="1006006"/>
    <lineage>
        <taxon>Archaea</taxon>
        <taxon>Thermoproteota</taxon>
        <taxon>Thermoprotei</taxon>
        <taxon>Sulfolobales</taxon>
        <taxon>Sulfolobaceae</taxon>
        <taxon>Metallosphaera</taxon>
    </lineage>
</organism>
<sequence length="448" mass="50610">MSGKVEVDKTGINIQRELESLMETLARRDVGFTYFVITGLTKNRTVSTLIILRDCINCENELLEEIENIRNIASAVAPHIHLDIASISNRSIPIPSSWGNMSYAKIYQKLIDTPKNSLLVEGFDIDLGTMKTDTGDIRTGIRTADITRHIGIFGSTGSGKSTTADILAKRLIRNGFNVTLLDWHGEHIGKIDGLKIVGSDNVIRINPLKLGNTDEIVEILGDVLKLTDPQRFLLYSVLLKMKRSNKFDMKTFITTLTRVEETNNWMREVKYGLLRKVYLLFTKEGKQLFTDKIENPNVDDVIFNAVIDLSFIKNLRLRRIYGLLMIKLISDFYMKNKPIKPSLLVLEEAHNYFVKDSEFLEKLISEIRKFGLGLCVVSQSPSSISPEVLKNTNIKIIHTIKSDLDKRILAESLSLTPSLYDSLDKLDVGEALISAPNMKIPIIIRVKE</sequence>
<dbReference type="InterPro" id="IPR002789">
    <property type="entry name" value="HerA_central"/>
</dbReference>
<name>F4G235_METCR</name>
<dbReference type="InterPro" id="IPR051162">
    <property type="entry name" value="T4SS_component"/>
</dbReference>
<protein>
    <submittedName>
        <fullName evidence="2">ATPase-like protein</fullName>
    </submittedName>
</protein>
<dbReference type="EMBL" id="CP002656">
    <property type="protein sequence ID" value="AEB96112.1"/>
    <property type="molecule type" value="Genomic_DNA"/>
</dbReference>
<proteinExistence type="predicted"/>
<dbReference type="Pfam" id="PF01935">
    <property type="entry name" value="DUF87"/>
    <property type="match status" value="1"/>
</dbReference>
<reference evidence="2 3" key="1">
    <citation type="journal article" date="2011" name="J. Bacteriol.">
        <title>Complete genome sequence of Metallosphaera cuprina, a metal sulfide-oxidizing archaeon from a hot spring.</title>
        <authorList>
            <person name="Liu L.J."/>
            <person name="You X.Y."/>
            <person name="Zheng H."/>
            <person name="Wang S."/>
            <person name="Jiang C.Y."/>
            <person name="Liu S.J."/>
        </authorList>
    </citation>
    <scope>NUCLEOTIDE SEQUENCE [LARGE SCALE GENOMIC DNA]</scope>
    <source>
        <strain evidence="2 3">Ar-4</strain>
    </source>
</reference>
<gene>
    <name evidence="2" type="ordered locus">Mcup_2010</name>
</gene>
<dbReference type="InterPro" id="IPR027417">
    <property type="entry name" value="P-loop_NTPase"/>
</dbReference>
<dbReference type="PATRIC" id="fig|1006006.8.peg.2014"/>
<accession>F4G235</accession>
<dbReference type="PANTHER" id="PTHR30121:SF11">
    <property type="entry name" value="AAA+ ATPASE DOMAIN-CONTAINING PROTEIN"/>
    <property type="match status" value="1"/>
</dbReference>